<feature type="region of interest" description="Disordered" evidence="1">
    <location>
        <begin position="42"/>
        <end position="87"/>
    </location>
</feature>
<feature type="region of interest" description="Disordered" evidence="1">
    <location>
        <begin position="94"/>
        <end position="113"/>
    </location>
</feature>
<dbReference type="Proteomes" id="UP000008281">
    <property type="component" value="Unassembled WGS sequence"/>
</dbReference>
<feature type="compositionally biased region" description="Basic and acidic residues" evidence="1">
    <location>
        <begin position="7"/>
        <end position="23"/>
    </location>
</feature>
<evidence type="ECO:0000256" key="1">
    <source>
        <dbReference type="SAM" id="MobiDB-lite"/>
    </source>
</evidence>
<evidence type="ECO:0000313" key="2">
    <source>
        <dbReference type="EMBL" id="EFO89535.1"/>
    </source>
</evidence>
<feature type="compositionally biased region" description="Polar residues" evidence="1">
    <location>
        <begin position="141"/>
        <end position="152"/>
    </location>
</feature>
<dbReference type="AlphaFoldDB" id="E3N8N2"/>
<feature type="region of interest" description="Disordered" evidence="1">
    <location>
        <begin position="1"/>
        <end position="23"/>
    </location>
</feature>
<feature type="region of interest" description="Disordered" evidence="1">
    <location>
        <begin position="118"/>
        <end position="152"/>
    </location>
</feature>
<feature type="compositionally biased region" description="Polar residues" evidence="1">
    <location>
        <begin position="118"/>
        <end position="133"/>
    </location>
</feature>
<gene>
    <name evidence="2" type="ORF">CRE_22605</name>
</gene>
<name>E3N8N2_CAERE</name>
<reference evidence="2" key="1">
    <citation type="submission" date="2007-07" db="EMBL/GenBank/DDBJ databases">
        <title>PCAP assembly of the Caenorhabditis remanei genome.</title>
        <authorList>
            <consortium name="The Caenorhabditis remanei Sequencing Consortium"/>
            <person name="Wilson R.K."/>
        </authorList>
    </citation>
    <scope>NUCLEOTIDE SEQUENCE [LARGE SCALE GENOMIC DNA]</scope>
    <source>
        <strain evidence="2">PB4641</strain>
    </source>
</reference>
<accession>E3N8N2</accession>
<sequence length="322" mass="36703">MGSRHSKSSDSNEAKLAEDAKEKYAGVNNFTGVLYKIKSSGNVSINANGSTVSSSLEKSKKTSPYCMEREKERKRQQMTRKRTMRQREIVSQNEAAANNSIQGPPHSTQVHQGKTDIMPSTTDSMPSKDQMTTRFKKESSRTPTTTLKSVPETNNHLGVSSWIEELVYEMIIKNKERASFQFNTDDLSDSSTPDSDQGIRNQCSFPERWINKTDQNSKEEAIRQMELCESQRNERLTPDMVNLHTTSGESAVFSYRNFRDLTGEPYPVEFASEGWPKMRCYHVVRIGSPKVPTYTWLLLQDINCPEIRYLTKVNKIGEDFLL</sequence>
<evidence type="ECO:0000313" key="3">
    <source>
        <dbReference type="Proteomes" id="UP000008281"/>
    </source>
</evidence>
<dbReference type="HOGENOM" id="CLU_875045_0_0_1"/>
<dbReference type="EMBL" id="DS268558">
    <property type="protein sequence ID" value="EFO89535.1"/>
    <property type="molecule type" value="Genomic_DNA"/>
</dbReference>
<organism evidence="3">
    <name type="scientific">Caenorhabditis remanei</name>
    <name type="common">Caenorhabditis vulgaris</name>
    <dbReference type="NCBI Taxonomy" id="31234"/>
    <lineage>
        <taxon>Eukaryota</taxon>
        <taxon>Metazoa</taxon>
        <taxon>Ecdysozoa</taxon>
        <taxon>Nematoda</taxon>
        <taxon>Chromadorea</taxon>
        <taxon>Rhabditida</taxon>
        <taxon>Rhabditina</taxon>
        <taxon>Rhabditomorpha</taxon>
        <taxon>Rhabditoidea</taxon>
        <taxon>Rhabditidae</taxon>
        <taxon>Peloderinae</taxon>
        <taxon>Caenorhabditis</taxon>
    </lineage>
</organism>
<proteinExistence type="predicted"/>
<dbReference type="InParanoid" id="E3N8N2"/>
<feature type="compositionally biased region" description="Polar residues" evidence="1">
    <location>
        <begin position="42"/>
        <end position="56"/>
    </location>
</feature>
<protein>
    <submittedName>
        <fullName evidence="2">Uncharacterized protein</fullName>
    </submittedName>
</protein>
<keyword evidence="3" id="KW-1185">Reference proteome</keyword>